<evidence type="ECO:0000313" key="4">
    <source>
        <dbReference type="Proteomes" id="UP000739538"/>
    </source>
</evidence>
<feature type="domain" description="SH3b" evidence="2">
    <location>
        <begin position="139"/>
        <end position="203"/>
    </location>
</feature>
<gene>
    <name evidence="3" type="ORF">KDA27_05975</name>
</gene>
<dbReference type="SMART" id="SM00287">
    <property type="entry name" value="SH3b"/>
    <property type="match status" value="1"/>
</dbReference>
<reference evidence="3" key="2">
    <citation type="journal article" date="2021" name="Microbiome">
        <title>Successional dynamics and alternative stable states in a saline activated sludge microbial community over 9 years.</title>
        <authorList>
            <person name="Wang Y."/>
            <person name="Ye J."/>
            <person name="Ju F."/>
            <person name="Liu L."/>
            <person name="Boyd J.A."/>
            <person name="Deng Y."/>
            <person name="Parks D.H."/>
            <person name="Jiang X."/>
            <person name="Yin X."/>
            <person name="Woodcroft B.J."/>
            <person name="Tyson G.W."/>
            <person name="Hugenholtz P."/>
            <person name="Polz M.F."/>
            <person name="Zhang T."/>
        </authorList>
    </citation>
    <scope>NUCLEOTIDE SEQUENCE</scope>
    <source>
        <strain evidence="3">HKST-UBA02</strain>
    </source>
</reference>
<evidence type="ECO:0000256" key="1">
    <source>
        <dbReference type="SAM" id="MobiDB-lite"/>
    </source>
</evidence>
<name>A0A956SCC7_UNCEI</name>
<dbReference type="InterPro" id="IPR003646">
    <property type="entry name" value="SH3-like_bac-type"/>
</dbReference>
<dbReference type="EMBL" id="JAGQHS010000020">
    <property type="protein sequence ID" value="MCA9755332.1"/>
    <property type="molecule type" value="Genomic_DNA"/>
</dbReference>
<feature type="region of interest" description="Disordered" evidence="1">
    <location>
        <begin position="86"/>
        <end position="123"/>
    </location>
</feature>
<evidence type="ECO:0000313" key="3">
    <source>
        <dbReference type="EMBL" id="MCA9755332.1"/>
    </source>
</evidence>
<dbReference type="Gene3D" id="2.40.160.20">
    <property type="match status" value="1"/>
</dbReference>
<proteinExistence type="predicted"/>
<comment type="caution">
    <text evidence="3">The sequence shown here is derived from an EMBL/GenBank/DDBJ whole genome shotgun (WGS) entry which is preliminary data.</text>
</comment>
<dbReference type="Proteomes" id="UP000739538">
    <property type="component" value="Unassembled WGS sequence"/>
</dbReference>
<organism evidence="3 4">
    <name type="scientific">Eiseniibacteriota bacterium</name>
    <dbReference type="NCBI Taxonomy" id="2212470"/>
    <lineage>
        <taxon>Bacteria</taxon>
        <taxon>Candidatus Eiseniibacteriota</taxon>
    </lineage>
</organism>
<reference evidence="3" key="1">
    <citation type="submission" date="2020-04" db="EMBL/GenBank/DDBJ databases">
        <authorList>
            <person name="Zhang T."/>
        </authorList>
    </citation>
    <scope>NUCLEOTIDE SEQUENCE</scope>
    <source>
        <strain evidence="3">HKST-UBA02</strain>
    </source>
</reference>
<sequence>MRRELFGGQCGRSSRLVPPLRLAALVIALVHSWSIARAEGDPIDSGTTGAPVEWFQEVGTSADEHVDQNVRATRVSWDVPAESRLSSESSSIPATAGGVTSTSNGSRSVTSTSNDSRSVASEEITTSPARLIDGWGYAIPMVRLTGGDHNVLRRGPGDEYAIVAVVTKGSEYRVLAKKGDWYSVELSETTSGWVHSALCEEFEDLSHLEMRPNPRLFSRTGAFTLTGYAGGYAYDRKSNSVALGGRIGYYLLDFVEVEGGVSWTHIHRPAEVVESLFNLSLEAEDFHMLYYSLGMRLELLPGRQMVPYLVGGAGASILQGRTESSWNYGGGTTLFLTKTTATRWELRSYRFDAGFDQARRTNHNIEFSFGTSVLF</sequence>
<dbReference type="PROSITE" id="PS51781">
    <property type="entry name" value="SH3B"/>
    <property type="match status" value="1"/>
</dbReference>
<dbReference type="InterPro" id="IPR011250">
    <property type="entry name" value="OMP/PagP_B-barrel"/>
</dbReference>
<dbReference type="AlphaFoldDB" id="A0A956SCC7"/>
<protein>
    <submittedName>
        <fullName evidence="3">SH3 domain-containing protein</fullName>
    </submittedName>
</protein>
<dbReference type="Pfam" id="PF08239">
    <property type="entry name" value="SH3_3"/>
    <property type="match status" value="1"/>
</dbReference>
<feature type="compositionally biased region" description="Polar residues" evidence="1">
    <location>
        <begin position="98"/>
        <end position="123"/>
    </location>
</feature>
<dbReference type="SUPFAM" id="SSF56925">
    <property type="entry name" value="OMPA-like"/>
    <property type="match status" value="1"/>
</dbReference>
<dbReference type="Gene3D" id="2.30.30.40">
    <property type="entry name" value="SH3 Domains"/>
    <property type="match status" value="1"/>
</dbReference>
<accession>A0A956SCC7</accession>
<evidence type="ECO:0000259" key="2">
    <source>
        <dbReference type="PROSITE" id="PS51781"/>
    </source>
</evidence>